<evidence type="ECO:0000256" key="5">
    <source>
        <dbReference type="ARBA" id="ARBA00022741"/>
    </source>
</evidence>
<evidence type="ECO:0000256" key="11">
    <source>
        <dbReference type="RuleBase" id="RU004165"/>
    </source>
</evidence>
<dbReference type="PANTHER" id="PTHR11441:SF0">
    <property type="entry name" value="THYMIDINE KINASE, CYTOSOLIC"/>
    <property type="match status" value="1"/>
</dbReference>
<dbReference type="Pfam" id="PF00265">
    <property type="entry name" value="TK"/>
    <property type="match status" value="1"/>
</dbReference>
<feature type="active site" description="Proton acceptor" evidence="8">
    <location>
        <position position="85"/>
    </location>
</feature>
<sequence>MLKFFYGPMDCGKSLLALQLDYNRSRRGQHGLLLTKMDRSHEPRISSRIGVTKAAVEVAEGTNLGDLVRQSWADGTRVDYLIVDEAQFFTEQQIEQMAQLVDDTQIDVYAFGIATDFLGRMFPGSRRLFELADEATPLQVEVLCWCGRPGRFNSRIIDGQVARAGEQVVVADTVTAAGTTQVHYQVLCRQHYRTGDLGPSSGDATIPLIDT</sequence>
<dbReference type="NCBIfam" id="NF003297">
    <property type="entry name" value="PRK04296.1-2"/>
    <property type="match status" value="1"/>
</dbReference>
<evidence type="ECO:0000256" key="6">
    <source>
        <dbReference type="ARBA" id="ARBA00022777"/>
    </source>
</evidence>
<evidence type="ECO:0000256" key="9">
    <source>
        <dbReference type="PIRSR" id="PIRSR035805-2"/>
    </source>
</evidence>
<dbReference type="Gene3D" id="3.40.50.300">
    <property type="entry name" value="P-loop containing nucleotide triphosphate hydrolases"/>
    <property type="match status" value="1"/>
</dbReference>
<dbReference type="PANTHER" id="PTHR11441">
    <property type="entry name" value="THYMIDINE KINASE"/>
    <property type="match status" value="1"/>
</dbReference>
<evidence type="ECO:0000256" key="7">
    <source>
        <dbReference type="ARBA" id="ARBA00022840"/>
    </source>
</evidence>
<proteinExistence type="inferred from homology"/>
<evidence type="ECO:0000256" key="10">
    <source>
        <dbReference type="RuleBase" id="RU000544"/>
    </source>
</evidence>
<evidence type="ECO:0000256" key="4">
    <source>
        <dbReference type="ARBA" id="ARBA00022679"/>
    </source>
</evidence>
<name>A0AAU8DU45_9ACTN</name>
<protein>
    <recommendedName>
        <fullName evidence="2 10">Thymidine kinase</fullName>
        <ecNumber evidence="2 10">2.7.1.21</ecNumber>
    </recommendedName>
</protein>
<dbReference type="EC" id="2.7.1.21" evidence="2 10"/>
<feature type="binding site" evidence="9">
    <location>
        <position position="184"/>
    </location>
    <ligand>
        <name>substrate</name>
    </ligand>
</feature>
<evidence type="ECO:0000313" key="12">
    <source>
        <dbReference type="EMBL" id="XCG65858.1"/>
    </source>
</evidence>
<evidence type="ECO:0000256" key="8">
    <source>
        <dbReference type="PIRSR" id="PIRSR035805-1"/>
    </source>
</evidence>
<dbReference type="RefSeq" id="WP_353651462.1">
    <property type="nucleotide sequence ID" value="NZ_CP159218.1"/>
</dbReference>
<dbReference type="EMBL" id="CP159218">
    <property type="protein sequence ID" value="XCG65858.1"/>
    <property type="molecule type" value="Genomic_DNA"/>
</dbReference>
<dbReference type="GO" id="GO:0005524">
    <property type="term" value="F:ATP binding"/>
    <property type="evidence" value="ECO:0007669"/>
    <property type="project" value="UniProtKB-KW"/>
</dbReference>
<dbReference type="PIRSF" id="PIRSF035805">
    <property type="entry name" value="TK_cell"/>
    <property type="match status" value="1"/>
</dbReference>
<gene>
    <name evidence="12" type="ORF">ABLG96_10295</name>
</gene>
<keyword evidence="6 10" id="KW-0418">Kinase</keyword>
<keyword evidence="3 10" id="KW-0237">DNA synthesis</keyword>
<evidence type="ECO:0000256" key="1">
    <source>
        <dbReference type="ARBA" id="ARBA00007587"/>
    </source>
</evidence>
<dbReference type="SUPFAM" id="SSF52540">
    <property type="entry name" value="P-loop containing nucleoside triphosphate hydrolases"/>
    <property type="match status" value="1"/>
</dbReference>
<dbReference type="GO" id="GO:0071897">
    <property type="term" value="P:DNA biosynthetic process"/>
    <property type="evidence" value="ECO:0007669"/>
    <property type="project" value="UniProtKB-KW"/>
</dbReference>
<dbReference type="AlphaFoldDB" id="A0AAU8DU45"/>
<comment type="similarity">
    <text evidence="1 11">Belongs to the thymidine kinase family.</text>
</comment>
<keyword evidence="4 10" id="KW-0808">Transferase</keyword>
<comment type="catalytic activity">
    <reaction evidence="10">
        <text>thymidine + ATP = dTMP + ADP + H(+)</text>
        <dbReference type="Rhea" id="RHEA:19129"/>
        <dbReference type="ChEBI" id="CHEBI:15378"/>
        <dbReference type="ChEBI" id="CHEBI:17748"/>
        <dbReference type="ChEBI" id="CHEBI:30616"/>
        <dbReference type="ChEBI" id="CHEBI:63528"/>
        <dbReference type="ChEBI" id="CHEBI:456216"/>
        <dbReference type="EC" id="2.7.1.21"/>
    </reaction>
</comment>
<dbReference type="Gene3D" id="3.30.60.20">
    <property type="match status" value="1"/>
</dbReference>
<dbReference type="GO" id="GO:0046104">
    <property type="term" value="P:thymidine metabolic process"/>
    <property type="evidence" value="ECO:0007669"/>
    <property type="project" value="TreeGrafter"/>
</dbReference>
<reference evidence="12" key="1">
    <citation type="submission" date="2024-05" db="EMBL/GenBank/DDBJ databases">
        <authorList>
            <person name="Cai S.Y."/>
            <person name="Jin L.M."/>
            <person name="Li H.R."/>
        </authorList>
    </citation>
    <scope>NUCLEOTIDE SEQUENCE</scope>
    <source>
        <strain evidence="12">A5-74</strain>
    </source>
</reference>
<keyword evidence="7 10" id="KW-0067">ATP-binding</keyword>
<organism evidence="12">
    <name type="scientific">Nakamurella sp. A5-74</name>
    <dbReference type="NCBI Taxonomy" id="3158264"/>
    <lineage>
        <taxon>Bacteria</taxon>
        <taxon>Bacillati</taxon>
        <taxon>Actinomycetota</taxon>
        <taxon>Actinomycetes</taxon>
        <taxon>Nakamurellales</taxon>
        <taxon>Nakamurellaceae</taxon>
        <taxon>Nakamurella</taxon>
    </lineage>
</organism>
<dbReference type="InterPro" id="IPR027417">
    <property type="entry name" value="P-loop_NTPase"/>
</dbReference>
<keyword evidence="5 10" id="KW-0547">Nucleotide-binding</keyword>
<accession>A0AAU8DU45</accession>
<dbReference type="InterPro" id="IPR001267">
    <property type="entry name" value="Thymidine_kinase"/>
</dbReference>
<dbReference type="GO" id="GO:0005829">
    <property type="term" value="C:cytosol"/>
    <property type="evidence" value="ECO:0007669"/>
    <property type="project" value="TreeGrafter"/>
</dbReference>
<dbReference type="SUPFAM" id="SSF57716">
    <property type="entry name" value="Glucocorticoid receptor-like (DNA-binding domain)"/>
    <property type="match status" value="1"/>
</dbReference>
<evidence type="ECO:0000256" key="3">
    <source>
        <dbReference type="ARBA" id="ARBA00022634"/>
    </source>
</evidence>
<dbReference type="GO" id="GO:0004797">
    <property type="term" value="F:thymidine kinase activity"/>
    <property type="evidence" value="ECO:0007669"/>
    <property type="project" value="UniProtKB-EC"/>
</dbReference>
<evidence type="ECO:0000256" key="2">
    <source>
        <dbReference type="ARBA" id="ARBA00012118"/>
    </source>
</evidence>